<dbReference type="OrthoDB" id="5327667at2"/>
<dbReference type="EC" id="3.2.1.17" evidence="7"/>
<keyword evidence="9" id="KW-1185">Reference proteome</keyword>
<keyword evidence="4 7" id="KW-0378">Hydrolase</keyword>
<evidence type="ECO:0000256" key="7">
    <source>
        <dbReference type="RuleBase" id="RU003788"/>
    </source>
</evidence>
<evidence type="ECO:0000256" key="2">
    <source>
        <dbReference type="ARBA" id="ARBA00022529"/>
    </source>
</evidence>
<name>A0A0G9N021_9SPHN</name>
<comment type="caution">
    <text evidence="8">The sequence shown here is derived from an EMBL/GenBank/DDBJ whole genome shotgun (WGS) entry which is preliminary data.</text>
</comment>
<dbReference type="Proteomes" id="UP000053464">
    <property type="component" value="Unassembled WGS sequence"/>
</dbReference>
<comment type="catalytic activity">
    <reaction evidence="1 7">
        <text>Hydrolysis of (1-&gt;4)-beta-linkages between N-acetylmuramic acid and N-acetyl-D-glucosamine residues in a peptidoglycan and between N-acetyl-D-glucosamine residues in chitodextrins.</text>
        <dbReference type="EC" id="3.2.1.17"/>
    </reaction>
</comment>
<comment type="similarity">
    <text evidence="7">Belongs to the glycosyl hydrolase 24 family.</text>
</comment>
<sequence length="199" mass="21595">MAASPGMVDLDRASYSVSVATNPYDVRMPAFTLTASEAMKEALAEEEGVRLTVYRDVAGYPTVGVGHLVTPEDNLKVGDRISYERALALLEGDLKTAEEGVRNLVGDLALYQNEFDALVDLVYNVGSGNVSERESPRLNKAIAERDYQGIADELNYHHAGGSVANGLVFRSERRAAIFQEAAYSDPRPAHMSVSGNIRT</sequence>
<protein>
    <recommendedName>
        <fullName evidence="7">Lysozyme</fullName>
        <ecNumber evidence="7">3.2.1.17</ecNumber>
    </recommendedName>
</protein>
<dbReference type="GO" id="GO:0003796">
    <property type="term" value="F:lysozyme activity"/>
    <property type="evidence" value="ECO:0007669"/>
    <property type="project" value="UniProtKB-EC"/>
</dbReference>
<dbReference type="InterPro" id="IPR023347">
    <property type="entry name" value="Lysozyme_dom_sf"/>
</dbReference>
<dbReference type="STRING" id="1581420.AAW00_05610"/>
<dbReference type="PATRIC" id="fig|1581420.6.peg.1130"/>
<dbReference type="GO" id="GO:0009253">
    <property type="term" value="P:peptidoglycan catabolic process"/>
    <property type="evidence" value="ECO:0007669"/>
    <property type="project" value="InterPro"/>
</dbReference>
<keyword evidence="3 7" id="KW-0081">Bacteriolytic enzyme</keyword>
<dbReference type="GO" id="GO:0031640">
    <property type="term" value="P:killing of cells of another organism"/>
    <property type="evidence" value="ECO:0007669"/>
    <property type="project" value="UniProtKB-KW"/>
</dbReference>
<dbReference type="InterPro" id="IPR023346">
    <property type="entry name" value="Lysozyme-like_dom_sf"/>
</dbReference>
<evidence type="ECO:0000256" key="5">
    <source>
        <dbReference type="ARBA" id="ARBA00023200"/>
    </source>
</evidence>
<dbReference type="PANTHER" id="PTHR38107">
    <property type="match status" value="1"/>
</dbReference>
<keyword evidence="5" id="KW-1035">Host cytoplasm</keyword>
<dbReference type="InterPro" id="IPR033907">
    <property type="entry name" value="Endolysin_autolysin"/>
</dbReference>
<dbReference type="Gene3D" id="1.10.530.40">
    <property type="match status" value="1"/>
</dbReference>
<dbReference type="AlphaFoldDB" id="A0A0G9N021"/>
<dbReference type="PANTHER" id="PTHR38107:SF3">
    <property type="entry name" value="LYSOZYME RRRD-RELATED"/>
    <property type="match status" value="1"/>
</dbReference>
<dbReference type="SUPFAM" id="SSF53955">
    <property type="entry name" value="Lysozyme-like"/>
    <property type="match status" value="1"/>
</dbReference>
<evidence type="ECO:0000256" key="3">
    <source>
        <dbReference type="ARBA" id="ARBA00022638"/>
    </source>
</evidence>
<keyword evidence="6 7" id="KW-0326">Glycosidase</keyword>
<dbReference type="GO" id="GO:0042742">
    <property type="term" value="P:defense response to bacterium"/>
    <property type="evidence" value="ECO:0007669"/>
    <property type="project" value="UniProtKB-KW"/>
</dbReference>
<dbReference type="PRINTS" id="PR00684">
    <property type="entry name" value="T4LYSOZYME"/>
</dbReference>
<evidence type="ECO:0000313" key="8">
    <source>
        <dbReference type="EMBL" id="KLE36134.1"/>
    </source>
</evidence>
<dbReference type="Pfam" id="PF00959">
    <property type="entry name" value="Phage_lysozyme"/>
    <property type="match status" value="1"/>
</dbReference>
<evidence type="ECO:0000256" key="1">
    <source>
        <dbReference type="ARBA" id="ARBA00000632"/>
    </source>
</evidence>
<evidence type="ECO:0000256" key="4">
    <source>
        <dbReference type="ARBA" id="ARBA00022801"/>
    </source>
</evidence>
<gene>
    <name evidence="8" type="ORF">AAW00_05610</name>
</gene>
<dbReference type="EMBL" id="LBHB01000001">
    <property type="protein sequence ID" value="KLE36134.1"/>
    <property type="molecule type" value="Genomic_DNA"/>
</dbReference>
<dbReference type="HAMAP" id="MF_04110">
    <property type="entry name" value="ENDOLYSIN_T4"/>
    <property type="match status" value="1"/>
</dbReference>
<dbReference type="InterPro" id="IPR051018">
    <property type="entry name" value="Bacteriophage_GH24"/>
</dbReference>
<dbReference type="InterPro" id="IPR034690">
    <property type="entry name" value="Endolysin_T4_type"/>
</dbReference>
<evidence type="ECO:0000256" key="6">
    <source>
        <dbReference type="ARBA" id="ARBA00023295"/>
    </source>
</evidence>
<evidence type="ECO:0000313" key="9">
    <source>
        <dbReference type="Proteomes" id="UP000053464"/>
    </source>
</evidence>
<organism evidence="8 9">
    <name type="scientific">Aurantiacibacter luteus</name>
    <dbReference type="NCBI Taxonomy" id="1581420"/>
    <lineage>
        <taxon>Bacteria</taxon>
        <taxon>Pseudomonadati</taxon>
        <taxon>Pseudomonadota</taxon>
        <taxon>Alphaproteobacteria</taxon>
        <taxon>Sphingomonadales</taxon>
        <taxon>Erythrobacteraceae</taxon>
        <taxon>Aurantiacibacter</taxon>
    </lineage>
</organism>
<dbReference type="InterPro" id="IPR001165">
    <property type="entry name" value="T4-type_lysozyme"/>
</dbReference>
<accession>A0A0G9N021</accession>
<proteinExistence type="inferred from homology"/>
<reference evidence="8 9" key="1">
    <citation type="submission" date="2015-04" db="EMBL/GenBank/DDBJ databases">
        <title>The draft genome sequence of Erythrobacter luteus KA37.</title>
        <authorList>
            <person name="Zhuang L."/>
            <person name="Liu Y."/>
            <person name="Shao Z."/>
        </authorList>
    </citation>
    <scope>NUCLEOTIDE SEQUENCE [LARGE SCALE GENOMIC DNA]</scope>
    <source>
        <strain evidence="8 9">KA37</strain>
    </source>
</reference>
<dbReference type="CDD" id="cd00737">
    <property type="entry name" value="lyz_endolysin_autolysin"/>
    <property type="match status" value="1"/>
</dbReference>
<dbReference type="GO" id="GO:0016998">
    <property type="term" value="P:cell wall macromolecule catabolic process"/>
    <property type="evidence" value="ECO:0007669"/>
    <property type="project" value="InterPro"/>
</dbReference>
<dbReference type="InterPro" id="IPR002196">
    <property type="entry name" value="Glyco_hydro_24"/>
</dbReference>
<keyword evidence="2 7" id="KW-0929">Antimicrobial</keyword>